<feature type="chain" id="PRO_5041901896" evidence="1">
    <location>
        <begin position="22"/>
        <end position="104"/>
    </location>
</feature>
<protein>
    <submittedName>
        <fullName evidence="2">Uncharacterized protein</fullName>
    </submittedName>
</protein>
<keyword evidence="3" id="KW-1185">Reference proteome</keyword>
<keyword evidence="1" id="KW-0732">Signal</keyword>
<comment type="caution">
    <text evidence="2">The sequence shown here is derived from an EMBL/GenBank/DDBJ whole genome shotgun (WGS) entry which is preliminary data.</text>
</comment>
<accession>A0AAE2VWG1</accession>
<organism evidence="2 3">
    <name type="scientific">Sulfitobacter geojensis</name>
    <dbReference type="NCBI Taxonomy" id="1342299"/>
    <lineage>
        <taxon>Bacteria</taxon>
        <taxon>Pseudomonadati</taxon>
        <taxon>Pseudomonadota</taxon>
        <taxon>Alphaproteobacteria</taxon>
        <taxon>Rhodobacterales</taxon>
        <taxon>Roseobacteraceae</taxon>
        <taxon>Sulfitobacter</taxon>
    </lineage>
</organism>
<dbReference type="EMBL" id="JAFBRM010000001">
    <property type="protein sequence ID" value="MBM1712990.1"/>
    <property type="molecule type" value="Genomic_DNA"/>
</dbReference>
<gene>
    <name evidence="2" type="ORF">JQV55_05395</name>
</gene>
<proteinExistence type="predicted"/>
<name>A0AAE2VWG1_9RHOB</name>
<evidence type="ECO:0000313" key="3">
    <source>
        <dbReference type="Proteomes" id="UP000732193"/>
    </source>
</evidence>
<sequence>MPLVRFLMVVVLTLSASLSGAMDAGHMPATDDGHAAAEMMADDQPACCQGSTERTQTCHALPALLPVTELASTAPMVGEYVFSAYGLLLTGMEPSGHLEPPRAV</sequence>
<evidence type="ECO:0000256" key="1">
    <source>
        <dbReference type="SAM" id="SignalP"/>
    </source>
</evidence>
<dbReference type="RefSeq" id="WP_203241480.1">
    <property type="nucleotide sequence ID" value="NZ_JAFBRH010000001.1"/>
</dbReference>
<reference evidence="2 3" key="1">
    <citation type="submission" date="2021-01" db="EMBL/GenBank/DDBJ databases">
        <title>Diatom-associated Roseobacters Show Island Model of Population Structure.</title>
        <authorList>
            <person name="Qu L."/>
            <person name="Feng X."/>
            <person name="Chen Y."/>
            <person name="Li L."/>
            <person name="Wang X."/>
            <person name="Hu Z."/>
            <person name="Wang H."/>
            <person name="Luo H."/>
        </authorList>
    </citation>
    <scope>NUCLEOTIDE SEQUENCE [LARGE SCALE GENOMIC DNA]</scope>
    <source>
        <strain evidence="2 3">TR60-84</strain>
    </source>
</reference>
<dbReference type="AlphaFoldDB" id="A0AAE2VWG1"/>
<evidence type="ECO:0000313" key="2">
    <source>
        <dbReference type="EMBL" id="MBM1712990.1"/>
    </source>
</evidence>
<feature type="signal peptide" evidence="1">
    <location>
        <begin position="1"/>
        <end position="21"/>
    </location>
</feature>
<dbReference type="Proteomes" id="UP000732193">
    <property type="component" value="Unassembled WGS sequence"/>
</dbReference>